<dbReference type="Pfam" id="PF00916">
    <property type="entry name" value="Sulfate_transp"/>
    <property type="match status" value="1"/>
</dbReference>
<evidence type="ECO:0000256" key="4">
    <source>
        <dbReference type="ARBA" id="ARBA00023136"/>
    </source>
</evidence>
<keyword evidence="4 5" id="KW-0472">Membrane</keyword>
<feature type="transmembrane region" description="Helical" evidence="5">
    <location>
        <begin position="243"/>
        <end position="265"/>
    </location>
</feature>
<dbReference type="InterPro" id="IPR011547">
    <property type="entry name" value="SLC26A/SulP_dom"/>
</dbReference>
<dbReference type="InterPro" id="IPR036513">
    <property type="entry name" value="STAS_dom_sf"/>
</dbReference>
<keyword evidence="3 5" id="KW-1133">Transmembrane helix</keyword>
<dbReference type="GO" id="GO:0016020">
    <property type="term" value="C:membrane"/>
    <property type="evidence" value="ECO:0007669"/>
    <property type="project" value="UniProtKB-SubCell"/>
</dbReference>
<comment type="subcellular location">
    <subcellularLocation>
        <location evidence="1">Membrane</location>
        <topology evidence="1">Multi-pass membrane protein</topology>
    </subcellularLocation>
</comment>
<dbReference type="InterPro" id="IPR002645">
    <property type="entry name" value="STAS_dom"/>
</dbReference>
<dbReference type="AlphaFoldDB" id="A0A914DSG6"/>
<evidence type="ECO:0000259" key="6">
    <source>
        <dbReference type="PROSITE" id="PS50801"/>
    </source>
</evidence>
<dbReference type="Pfam" id="PF01740">
    <property type="entry name" value="STAS"/>
    <property type="match status" value="1"/>
</dbReference>
<dbReference type="Proteomes" id="UP000887540">
    <property type="component" value="Unplaced"/>
</dbReference>
<dbReference type="InterPro" id="IPR001902">
    <property type="entry name" value="SLC26A/SulP_fam"/>
</dbReference>
<feature type="transmembrane region" description="Helical" evidence="5">
    <location>
        <begin position="373"/>
        <end position="401"/>
    </location>
</feature>
<feature type="transmembrane region" description="Helical" evidence="5">
    <location>
        <begin position="207"/>
        <end position="231"/>
    </location>
</feature>
<dbReference type="PANTHER" id="PTHR11814">
    <property type="entry name" value="SULFATE TRANSPORTER"/>
    <property type="match status" value="1"/>
</dbReference>
<keyword evidence="2 5" id="KW-0812">Transmembrane</keyword>
<evidence type="ECO:0000313" key="7">
    <source>
        <dbReference type="Proteomes" id="UP000887540"/>
    </source>
</evidence>
<feature type="transmembrane region" description="Helical" evidence="5">
    <location>
        <begin position="333"/>
        <end position="353"/>
    </location>
</feature>
<feature type="domain" description="STAS" evidence="6">
    <location>
        <begin position="491"/>
        <end position="598"/>
    </location>
</feature>
<proteinExistence type="predicted"/>
<dbReference type="WBParaSite" id="ACRNAN_scaffold3726.g22929.t1">
    <property type="protein sequence ID" value="ACRNAN_scaffold3726.g22929.t1"/>
    <property type="gene ID" value="ACRNAN_scaffold3726.g22929"/>
</dbReference>
<dbReference type="PROSITE" id="PS50801">
    <property type="entry name" value="STAS"/>
    <property type="match status" value="1"/>
</dbReference>
<feature type="transmembrane region" description="Helical" evidence="5">
    <location>
        <begin position="422"/>
        <end position="437"/>
    </location>
</feature>
<evidence type="ECO:0000256" key="5">
    <source>
        <dbReference type="SAM" id="Phobius"/>
    </source>
</evidence>
<feature type="transmembrane region" description="Helical" evidence="5">
    <location>
        <begin position="293"/>
        <end position="312"/>
    </location>
</feature>
<evidence type="ECO:0000256" key="2">
    <source>
        <dbReference type="ARBA" id="ARBA00022692"/>
    </source>
</evidence>
<dbReference type="Gene3D" id="3.30.750.24">
    <property type="entry name" value="STAS domain"/>
    <property type="match status" value="1"/>
</dbReference>
<evidence type="ECO:0000256" key="3">
    <source>
        <dbReference type="ARBA" id="ARBA00022989"/>
    </source>
</evidence>
<feature type="transmembrane region" description="Helical" evidence="5">
    <location>
        <begin position="132"/>
        <end position="152"/>
    </location>
</feature>
<sequence length="626" mass="69634">MRDTVKSYLPTCDRKSAISTLKCWIPCIDWLPKYKLNFILPDIIAGVTIAIMTVPQAMAYGHLANLPPVIGLYTSFLPALLYTFFGTCVHTSLGMFALVALMVGGIVNNEFPNKVNNMTISTAADLADLPEVQLVATLTFLVGLIMVAMSLLQMHVLASYLSEPLISGYTTASAIHVFISQVPPLLGLEGVKERSGFLKLPYTLYDIGSHILQLNTASLVLSTICVFVMYVGKNYMNPQVKKLCPLPVPLELIVVIITTVLSYFLGFKNHYKMDVVDHIPTGFPKPLVPKFSLMIHLLPNALIIALVVYVITISVGKLFSKKHKYTIDPKQELRALAICQILPSFFLTIPSSVSLSRSQVVAQAGSKTQVCSAMLMLVVILWAGPLLEALPMAVLASIIVVALQGMLRQWRDCIPLWKCSKYDFFVWLFSFGITLIWDVSEGLIASLAFIIITVIVRFQWAGNTTLNRIGNSELYRDKMSYSYGEDHDQKILVTSFNAPLLFFNCERFKENILNEITSNNASQPCYVILDASIISAIDKMGAMTLVDLQEELLNSYQIQLFVAAAQDDFREMLKRCGVLKKITSKFLFPSIHDAVLFASQELSAKSRDEKKKKNGLNIISVRLQIV</sequence>
<dbReference type="GO" id="GO:0055085">
    <property type="term" value="P:transmembrane transport"/>
    <property type="evidence" value="ECO:0007669"/>
    <property type="project" value="InterPro"/>
</dbReference>
<accession>A0A914DSG6</accession>
<reference evidence="8" key="1">
    <citation type="submission" date="2022-11" db="UniProtKB">
        <authorList>
            <consortium name="WormBaseParasite"/>
        </authorList>
    </citation>
    <scope>IDENTIFICATION</scope>
</reference>
<dbReference type="SUPFAM" id="SSF52091">
    <property type="entry name" value="SpoIIaa-like"/>
    <property type="match status" value="1"/>
</dbReference>
<protein>
    <submittedName>
        <fullName evidence="8">STAS domain-containing protein</fullName>
    </submittedName>
</protein>
<name>A0A914DSG6_9BILA</name>
<evidence type="ECO:0000313" key="8">
    <source>
        <dbReference type="WBParaSite" id="ACRNAN_scaffold3726.g22929.t1"/>
    </source>
</evidence>
<organism evidence="7 8">
    <name type="scientific">Acrobeloides nanus</name>
    <dbReference type="NCBI Taxonomy" id="290746"/>
    <lineage>
        <taxon>Eukaryota</taxon>
        <taxon>Metazoa</taxon>
        <taxon>Ecdysozoa</taxon>
        <taxon>Nematoda</taxon>
        <taxon>Chromadorea</taxon>
        <taxon>Rhabditida</taxon>
        <taxon>Tylenchina</taxon>
        <taxon>Cephalobomorpha</taxon>
        <taxon>Cephaloboidea</taxon>
        <taxon>Cephalobidae</taxon>
        <taxon>Acrobeloides</taxon>
    </lineage>
</organism>
<evidence type="ECO:0000256" key="1">
    <source>
        <dbReference type="ARBA" id="ARBA00004141"/>
    </source>
</evidence>
<keyword evidence="7" id="KW-1185">Reference proteome</keyword>
<dbReference type="NCBIfam" id="TIGR00815">
    <property type="entry name" value="sulP"/>
    <property type="match status" value="1"/>
</dbReference>
<dbReference type="CDD" id="cd07042">
    <property type="entry name" value="STAS_SulP_like_sulfate_transporter"/>
    <property type="match status" value="1"/>
</dbReference>
<feature type="transmembrane region" description="Helical" evidence="5">
    <location>
        <begin position="38"/>
        <end position="60"/>
    </location>
</feature>